<feature type="region of interest" description="Disordered" evidence="1">
    <location>
        <begin position="82"/>
        <end position="116"/>
    </location>
</feature>
<sequence length="754" mass="86276">MTVINPQAPDTDKNGLEHNSSNQNSNTMVDSSDSDTDSSTGGGNVTEKTLNNNNRRVKLVTKLLVDMNSGLMDDLNFNRDVDQKHDNDMTNGDNNNNNRTKSIGDTDNGRADDTNDEYGSLIPMKEQQAVPKISKATRLRAERVRIYLDYYYNVMEGMVRSGEDENGHIRKNIHKNVEGIYNPLQVIRNRKLKKKYRGEVATTGFLFYKAPIIAVLQFSKIPNRKKYRWFVDVNEKYGDLTFRSQHWNELVDPHGNLWSGEQKIHRFRSEARKITKISASHITGHLPRHHHHHRKDSSKGSIPKDTDQSSDSLLNQAPKLIVTEDPSDPNFETRNSSNSNSLEIYSPDAMGNNLLKTASDSEIESIGGNYKEKDNTHLNKFEKILSKTKNKRWSRSKSPNRVNNQEGDDYNDVKKTMSNVSPQELVGDHKSGVNDNNHHRSSVSGPSGEGKCDTYQTPIDSTGPKKFSLLNDIPIRAVKTGSSKKESIETPERLTKAVNGSYKYDNEIHAIERKRGIVDKDIHSRLTVEGDEHHNVNSHNKNLTVSNNSGDIPKSASSIDSAPTSKESNSNSINEVPVDIQLQKYWQDTRYIFSTIAIMEHRRQTHDLIRQRAIHRRNLIKVDENTEKNMEDTERIIKEYDEGLDRVLKIGNNWTSKLLNDYSIRVETLISASDRILSDINTTLTLKLKLFQENTDKFGTIRTMQSQRMTKSIYKILEFLIVMVLWSIWLVVSILREIRSSILLVFRFIKWILW</sequence>
<feature type="compositionally biased region" description="Polar residues" evidence="1">
    <location>
        <begin position="396"/>
        <end position="405"/>
    </location>
</feature>
<accession>A0A9P7B3F9</accession>
<dbReference type="OrthoDB" id="4064064at2759"/>
<feature type="compositionally biased region" description="Basic and acidic residues" evidence="1">
    <location>
        <begin position="426"/>
        <end position="438"/>
    </location>
</feature>
<comment type="caution">
    <text evidence="3">The sequence shown here is derived from an EMBL/GenBank/DDBJ whole genome shotgun (WGS) entry which is preliminary data.</text>
</comment>
<evidence type="ECO:0000313" key="3">
    <source>
        <dbReference type="EMBL" id="KAG0657553.1"/>
    </source>
</evidence>
<protein>
    <recommendedName>
        <fullName evidence="5">Maintenance of telomere capping protein 4</fullName>
    </recommendedName>
</protein>
<feature type="region of interest" description="Disordered" evidence="1">
    <location>
        <begin position="388"/>
        <end position="465"/>
    </location>
</feature>
<proteinExistence type="predicted"/>
<evidence type="ECO:0000256" key="2">
    <source>
        <dbReference type="SAM" id="Phobius"/>
    </source>
</evidence>
<dbReference type="InterPro" id="IPR038769">
    <property type="entry name" value="MTC4"/>
</dbReference>
<name>A0A9P7B3F9_MAUEX</name>
<reference evidence="3 4" key="1">
    <citation type="submission" date="2020-11" db="EMBL/GenBank/DDBJ databases">
        <title>Kefir isolates.</title>
        <authorList>
            <person name="Marcisauskas S."/>
            <person name="Kim Y."/>
            <person name="Blasche S."/>
        </authorList>
    </citation>
    <scope>NUCLEOTIDE SEQUENCE [LARGE SCALE GENOMIC DNA]</scope>
    <source>
        <strain evidence="3 4">OG2</strain>
    </source>
</reference>
<feature type="region of interest" description="Disordered" evidence="1">
    <location>
        <begin position="1"/>
        <end position="53"/>
    </location>
</feature>
<evidence type="ECO:0000256" key="1">
    <source>
        <dbReference type="SAM" id="MobiDB-lite"/>
    </source>
</evidence>
<dbReference type="AlphaFoldDB" id="A0A9P7B3F9"/>
<organism evidence="3 4">
    <name type="scientific">Maudiozyma exigua</name>
    <name type="common">Yeast</name>
    <name type="synonym">Kazachstania exigua</name>
    <dbReference type="NCBI Taxonomy" id="34358"/>
    <lineage>
        <taxon>Eukaryota</taxon>
        <taxon>Fungi</taxon>
        <taxon>Dikarya</taxon>
        <taxon>Ascomycota</taxon>
        <taxon>Saccharomycotina</taxon>
        <taxon>Saccharomycetes</taxon>
        <taxon>Saccharomycetales</taxon>
        <taxon>Saccharomycetaceae</taxon>
        <taxon>Maudiozyma</taxon>
    </lineage>
</organism>
<feature type="compositionally biased region" description="Basic and acidic residues" evidence="1">
    <location>
        <begin position="102"/>
        <end position="113"/>
    </location>
</feature>
<keyword evidence="4" id="KW-1185">Reference proteome</keyword>
<feature type="compositionally biased region" description="Polar residues" evidence="1">
    <location>
        <begin position="330"/>
        <end position="343"/>
    </location>
</feature>
<feature type="region of interest" description="Disordered" evidence="1">
    <location>
        <begin position="281"/>
        <end position="345"/>
    </location>
</feature>
<feature type="compositionally biased region" description="Basic residues" evidence="1">
    <location>
        <begin position="286"/>
        <end position="296"/>
    </location>
</feature>
<dbReference type="PANTHER" id="PTHR38426:SF1">
    <property type="entry name" value="MAINTENANCE OF TELOMERE CAPPING PROTEIN 4"/>
    <property type="match status" value="1"/>
</dbReference>
<evidence type="ECO:0000313" key="4">
    <source>
        <dbReference type="Proteomes" id="UP000750334"/>
    </source>
</evidence>
<feature type="transmembrane region" description="Helical" evidence="2">
    <location>
        <begin position="713"/>
        <end position="735"/>
    </location>
</feature>
<feature type="compositionally biased region" description="Polar residues" evidence="1">
    <location>
        <begin position="537"/>
        <end position="572"/>
    </location>
</feature>
<dbReference type="Proteomes" id="UP000750334">
    <property type="component" value="Unassembled WGS sequence"/>
</dbReference>
<dbReference type="PANTHER" id="PTHR38426">
    <property type="entry name" value="MAINTENANCE OF TELOMERE CAPPING PROTEIN 4"/>
    <property type="match status" value="1"/>
</dbReference>
<feature type="compositionally biased region" description="Low complexity" evidence="1">
    <location>
        <begin position="89"/>
        <end position="98"/>
    </location>
</feature>
<gene>
    <name evidence="3" type="ORF">C6P45_002423</name>
</gene>
<evidence type="ECO:0008006" key="5">
    <source>
        <dbReference type="Google" id="ProtNLM"/>
    </source>
</evidence>
<keyword evidence="2" id="KW-1133">Transmembrane helix</keyword>
<dbReference type="EMBL" id="PUHR01000235">
    <property type="protein sequence ID" value="KAG0657553.1"/>
    <property type="molecule type" value="Genomic_DNA"/>
</dbReference>
<keyword evidence="2" id="KW-0812">Transmembrane</keyword>
<feature type="region of interest" description="Disordered" evidence="1">
    <location>
        <begin position="529"/>
        <end position="572"/>
    </location>
</feature>
<keyword evidence="2" id="KW-0472">Membrane</keyword>